<dbReference type="SUPFAM" id="SSF46934">
    <property type="entry name" value="UBA-like"/>
    <property type="match status" value="1"/>
</dbReference>
<dbReference type="HAMAP" id="MF_00050">
    <property type="entry name" value="EF_Ts"/>
    <property type="match status" value="1"/>
</dbReference>
<comment type="similarity">
    <text evidence="1 4">Belongs to the EF-Ts family.</text>
</comment>
<dbReference type="Pfam" id="PF00889">
    <property type="entry name" value="EF_TS"/>
    <property type="match status" value="1"/>
</dbReference>
<dbReference type="GO" id="GO:0003746">
    <property type="term" value="F:translation elongation factor activity"/>
    <property type="evidence" value="ECO:0007669"/>
    <property type="project" value="UniProtKB-UniRule"/>
</dbReference>
<evidence type="ECO:0000256" key="1">
    <source>
        <dbReference type="ARBA" id="ARBA00005532"/>
    </source>
</evidence>
<dbReference type="OrthoDB" id="277235at2759"/>
<evidence type="ECO:0000313" key="7">
    <source>
        <dbReference type="Proteomes" id="UP000604046"/>
    </source>
</evidence>
<dbReference type="PANTHER" id="PTHR11741">
    <property type="entry name" value="ELONGATION FACTOR TS"/>
    <property type="match status" value="1"/>
</dbReference>
<dbReference type="AlphaFoldDB" id="A0A812SX12"/>
<sequence>MFKSSSRCREALKEESGDLDKAIEWLKKRGVRSMEKRAAESMEALLSLGLDTNGVIVELRAETDFVTRNELFQQTLRHVAGMLVQEPETADAGVEAALSMRVADGPERPAPLREGALLSEALLELGSVLGEKLILANVQFLKAPPQGVVAGYAHPKSADSLPGTGRMASLVSLSSDKCDAASLHTIASRLARHVVAAQPRFLNISSVPAETLRKEREVFKAAYFEQLGPRKAGVIDEKVIQKVIDGKTAKFYQESVLACQELVAPQAARAVSGDTDQKALPVSEWLEAEAHSLSASIRLEDFKLAVL</sequence>
<evidence type="ECO:0000256" key="4">
    <source>
        <dbReference type="HAMAP-Rule" id="MF_03135"/>
    </source>
</evidence>
<dbReference type="Proteomes" id="UP000604046">
    <property type="component" value="Unassembled WGS sequence"/>
</dbReference>
<reference evidence="6" key="1">
    <citation type="submission" date="2021-02" db="EMBL/GenBank/DDBJ databases">
        <authorList>
            <person name="Dougan E. K."/>
            <person name="Rhodes N."/>
            <person name="Thang M."/>
            <person name="Chan C."/>
        </authorList>
    </citation>
    <scope>NUCLEOTIDE SEQUENCE</scope>
</reference>
<proteinExistence type="inferred from homology"/>
<dbReference type="InterPro" id="IPR009060">
    <property type="entry name" value="UBA-like_sf"/>
</dbReference>
<dbReference type="InterPro" id="IPR014039">
    <property type="entry name" value="Transl_elong_EFTs/EF1B_dimer"/>
</dbReference>
<dbReference type="EMBL" id="CAJNDS010002482">
    <property type="protein sequence ID" value="CAE7493672.1"/>
    <property type="molecule type" value="Genomic_DNA"/>
</dbReference>
<dbReference type="Gene3D" id="1.10.8.10">
    <property type="entry name" value="DNA helicase RuvA subunit, C-terminal domain"/>
    <property type="match status" value="1"/>
</dbReference>
<dbReference type="InterPro" id="IPR001816">
    <property type="entry name" value="Transl_elong_EFTs/EF1B"/>
</dbReference>
<accession>A0A812SX12</accession>
<keyword evidence="2 4" id="KW-0251">Elongation factor</keyword>
<dbReference type="GO" id="GO:0070125">
    <property type="term" value="P:mitochondrial translational elongation"/>
    <property type="evidence" value="ECO:0007669"/>
    <property type="project" value="TreeGrafter"/>
</dbReference>
<dbReference type="PANTHER" id="PTHR11741:SF0">
    <property type="entry name" value="ELONGATION FACTOR TS, MITOCHONDRIAL"/>
    <property type="match status" value="1"/>
</dbReference>
<gene>
    <name evidence="6" type="primary">tsf</name>
    <name evidence="6" type="ORF">SNAT2548_LOCUS27658</name>
</gene>
<dbReference type="InterPro" id="IPR036402">
    <property type="entry name" value="EF-Ts_dimer_sf"/>
</dbReference>
<evidence type="ECO:0000256" key="2">
    <source>
        <dbReference type="ARBA" id="ARBA00022768"/>
    </source>
</evidence>
<evidence type="ECO:0000313" key="6">
    <source>
        <dbReference type="EMBL" id="CAE7493672.1"/>
    </source>
</evidence>
<evidence type="ECO:0000259" key="5">
    <source>
        <dbReference type="Pfam" id="PF00889"/>
    </source>
</evidence>
<keyword evidence="3 4" id="KW-0648">Protein biosynthesis</keyword>
<comment type="caution">
    <text evidence="6">The sequence shown here is derived from an EMBL/GenBank/DDBJ whole genome shotgun (WGS) entry which is preliminary data.</text>
</comment>
<dbReference type="GO" id="GO:0005739">
    <property type="term" value="C:mitochondrion"/>
    <property type="evidence" value="ECO:0007669"/>
    <property type="project" value="UniProtKB-SubCell"/>
</dbReference>
<dbReference type="Gene3D" id="1.10.286.20">
    <property type="match status" value="1"/>
</dbReference>
<comment type="subcellular location">
    <subcellularLocation>
        <location evidence="4">Mitochondrion</location>
    </subcellularLocation>
</comment>
<dbReference type="Gene3D" id="3.30.479.20">
    <property type="entry name" value="Elongation factor Ts, dimerisation domain"/>
    <property type="match status" value="2"/>
</dbReference>
<keyword evidence="7" id="KW-1185">Reference proteome</keyword>
<organism evidence="6 7">
    <name type="scientific">Symbiodinium natans</name>
    <dbReference type="NCBI Taxonomy" id="878477"/>
    <lineage>
        <taxon>Eukaryota</taxon>
        <taxon>Sar</taxon>
        <taxon>Alveolata</taxon>
        <taxon>Dinophyceae</taxon>
        <taxon>Suessiales</taxon>
        <taxon>Symbiodiniaceae</taxon>
        <taxon>Symbiodinium</taxon>
    </lineage>
</organism>
<protein>
    <recommendedName>
        <fullName evidence="4">Elongation factor Ts, mitochondrial</fullName>
        <shortName evidence="4">EF-Ts</shortName>
        <shortName evidence="4">EF-TsMt</shortName>
    </recommendedName>
</protein>
<name>A0A812SX12_9DINO</name>
<keyword evidence="4" id="KW-0496">Mitochondrion</keyword>
<comment type="function">
    <text evidence="4">Associates with the EF-Tu.GDP complex and induces the exchange of GDP to GTP. It remains bound to the aminoacyl-tRNA.EF-Tu.GTP complex up to the GTP hydrolysis stage on the ribosome.</text>
</comment>
<dbReference type="SUPFAM" id="SSF54713">
    <property type="entry name" value="Elongation factor Ts (EF-Ts), dimerisation domain"/>
    <property type="match status" value="1"/>
</dbReference>
<feature type="domain" description="Translation elongation factor EFTs/EF1B dimerisation" evidence="5">
    <location>
        <begin position="54"/>
        <end position="264"/>
    </location>
</feature>
<evidence type="ECO:0000256" key="3">
    <source>
        <dbReference type="ARBA" id="ARBA00022917"/>
    </source>
</evidence>